<evidence type="ECO:0000256" key="14">
    <source>
        <dbReference type="ARBA" id="ARBA00069241"/>
    </source>
</evidence>
<comment type="catalytic activity">
    <reaction evidence="12">
        <text>L-glutamate(in) + H(+)(in) = L-glutamate(out) + H(+)(out)</text>
        <dbReference type="Rhea" id="RHEA:70955"/>
        <dbReference type="ChEBI" id="CHEBI:15378"/>
        <dbReference type="ChEBI" id="CHEBI:29985"/>
    </reaction>
</comment>
<keyword evidence="4" id="KW-0597">Phosphoprotein</keyword>
<organism evidence="20 21">
    <name type="scientific">Gasterosteus aculeatus aculeatus</name>
    <name type="common">three-spined stickleback</name>
    <dbReference type="NCBI Taxonomy" id="481459"/>
    <lineage>
        <taxon>Eukaryota</taxon>
        <taxon>Metazoa</taxon>
        <taxon>Chordata</taxon>
        <taxon>Craniata</taxon>
        <taxon>Vertebrata</taxon>
        <taxon>Euteleostomi</taxon>
        <taxon>Actinopterygii</taxon>
        <taxon>Neopterygii</taxon>
        <taxon>Teleostei</taxon>
        <taxon>Neoteleostei</taxon>
        <taxon>Acanthomorphata</taxon>
        <taxon>Eupercaria</taxon>
        <taxon>Perciformes</taxon>
        <taxon>Cottioidei</taxon>
        <taxon>Gasterosteales</taxon>
        <taxon>Gasterosteidae</taxon>
        <taxon>Gasterosteus</taxon>
    </lineage>
</organism>
<feature type="repeat" description="Solcar" evidence="17">
    <location>
        <begin position="257"/>
        <end position="346"/>
    </location>
</feature>
<dbReference type="Ensembl" id="ENSGACT00000082208.1">
    <property type="protein sequence ID" value="ENSGACP00000038534.1"/>
    <property type="gene ID" value="ENSGACG00000013705.2"/>
</dbReference>
<keyword evidence="5 17" id="KW-0812">Transmembrane</keyword>
<dbReference type="CTD" id="83733"/>
<evidence type="ECO:0000256" key="5">
    <source>
        <dbReference type="ARBA" id="ARBA00022692"/>
    </source>
</evidence>
<sequence>MECWTASQRRSARRAISDATEVRFLRFLIPVTNNTSTALYCKLNPAASSVVCPARPTVITKWGLLLLDVSHELVCRFALFAFLVGCVSSARLSSPGAAVNLTLVTPEKAIKLAANDVFRQKLSKDGHLPLWGEVLAGCGAGTCQVIVTTPMEMLKIQLQDAGRLAAQRPVPTPAQAAASGTAQSLVPPPTARPPPPPRTSATSITVELLKTRGLAGLYRGAGATLMRDVPFSMIYFPLFANLNALGREAAGDAQARAPFWQSFVSGCGAGSVAAVAVTPLDVIKTRLQTLQKGDGEDTYKGIVDCTRRIMMREGPSAFLKGAACRALVIAPLFGIAQGVYFLGVGETLLGLLG</sequence>
<dbReference type="GO" id="GO:0015183">
    <property type="term" value="F:L-aspartate transmembrane transporter activity"/>
    <property type="evidence" value="ECO:0007669"/>
    <property type="project" value="TreeGrafter"/>
</dbReference>
<reference evidence="20 21" key="1">
    <citation type="journal article" date="2021" name="G3 (Bethesda)">
        <title>Improved contiguity of the threespine stickleback genome using long-read sequencing.</title>
        <authorList>
            <person name="Nath S."/>
            <person name="Shaw D.E."/>
            <person name="White M.A."/>
        </authorList>
    </citation>
    <scope>NUCLEOTIDE SEQUENCE [LARGE SCALE GENOMIC DNA]</scope>
    <source>
        <strain evidence="20 21">Lake Benthic</strain>
    </source>
</reference>
<evidence type="ECO:0000256" key="11">
    <source>
        <dbReference type="ARBA" id="ARBA00023136"/>
    </source>
</evidence>
<comment type="function">
    <text evidence="13">Responsible for the transport of glutamate from the cytosol into the mitochondrial matrix with the concomitant import of a proton (symport system).</text>
</comment>
<evidence type="ECO:0000256" key="19">
    <source>
        <dbReference type="SAM" id="MobiDB-lite"/>
    </source>
</evidence>
<dbReference type="RefSeq" id="XP_040017753.1">
    <property type="nucleotide sequence ID" value="XM_040161819.1"/>
</dbReference>
<evidence type="ECO:0000256" key="18">
    <source>
        <dbReference type="RuleBase" id="RU000488"/>
    </source>
</evidence>
<accession>A0AAQ4PIC7</accession>
<keyword evidence="3 18" id="KW-0813">Transport</keyword>
<evidence type="ECO:0000256" key="1">
    <source>
        <dbReference type="ARBA" id="ARBA00004448"/>
    </source>
</evidence>
<dbReference type="InterPro" id="IPR018108">
    <property type="entry name" value="MCP_transmembrane"/>
</dbReference>
<dbReference type="PANTHER" id="PTHR45678">
    <property type="entry name" value="MITOCHONDRIAL 2-OXODICARBOXYLATE CARRIER 1-RELATED"/>
    <property type="match status" value="1"/>
</dbReference>
<dbReference type="Proteomes" id="UP000007635">
    <property type="component" value="Chromosome XIX"/>
</dbReference>
<evidence type="ECO:0000256" key="3">
    <source>
        <dbReference type="ARBA" id="ARBA00022448"/>
    </source>
</evidence>
<dbReference type="InterPro" id="IPR023395">
    <property type="entry name" value="MCP_dom_sf"/>
</dbReference>
<evidence type="ECO:0000256" key="17">
    <source>
        <dbReference type="PROSITE-ProRule" id="PRU00282"/>
    </source>
</evidence>
<evidence type="ECO:0000256" key="16">
    <source>
        <dbReference type="ARBA" id="ARBA00081096"/>
    </source>
</evidence>
<dbReference type="FunFam" id="1.50.40.10:FF:000026">
    <property type="entry name" value="Putative mitochondrial glutamate carrier 2"/>
    <property type="match status" value="1"/>
</dbReference>
<evidence type="ECO:0000313" key="21">
    <source>
        <dbReference type="Proteomes" id="UP000007635"/>
    </source>
</evidence>
<reference evidence="20" key="2">
    <citation type="submission" date="2025-08" db="UniProtKB">
        <authorList>
            <consortium name="Ensembl"/>
        </authorList>
    </citation>
    <scope>IDENTIFICATION</scope>
</reference>
<evidence type="ECO:0000256" key="7">
    <source>
        <dbReference type="ARBA" id="ARBA00022792"/>
    </source>
</evidence>
<evidence type="ECO:0000256" key="12">
    <source>
        <dbReference type="ARBA" id="ARBA00048437"/>
    </source>
</evidence>
<keyword evidence="11 17" id="KW-0472">Membrane</keyword>
<dbReference type="GO" id="GO:0015293">
    <property type="term" value="F:symporter activity"/>
    <property type="evidence" value="ECO:0007669"/>
    <property type="project" value="UniProtKB-KW"/>
</dbReference>
<keyword evidence="6" id="KW-0677">Repeat</keyword>
<keyword evidence="21" id="KW-1185">Reference proteome</keyword>
<evidence type="ECO:0000313" key="20">
    <source>
        <dbReference type="Ensembl" id="ENSGACP00000038534.1"/>
    </source>
</evidence>
<dbReference type="AlphaFoldDB" id="A0AAQ4PIC7"/>
<dbReference type="InterPro" id="IPR051028">
    <property type="entry name" value="Mito_Solute_Carrier"/>
</dbReference>
<name>A0AAQ4PIC7_GASAC</name>
<dbReference type="KEGG" id="gat:120808730"/>
<keyword evidence="9" id="KW-1133">Transmembrane helix</keyword>
<dbReference type="GeneID" id="120808730"/>
<keyword evidence="10" id="KW-0496">Mitochondrion</keyword>
<dbReference type="GO" id="GO:0005313">
    <property type="term" value="F:L-glutamate transmembrane transporter activity"/>
    <property type="evidence" value="ECO:0007669"/>
    <property type="project" value="TreeGrafter"/>
</dbReference>
<dbReference type="SUPFAM" id="SSF103506">
    <property type="entry name" value="Mitochondrial carrier"/>
    <property type="match status" value="1"/>
</dbReference>
<evidence type="ECO:0000256" key="9">
    <source>
        <dbReference type="ARBA" id="ARBA00022989"/>
    </source>
</evidence>
<feature type="compositionally biased region" description="Pro residues" evidence="19">
    <location>
        <begin position="186"/>
        <end position="198"/>
    </location>
</feature>
<evidence type="ECO:0000256" key="10">
    <source>
        <dbReference type="ARBA" id="ARBA00023128"/>
    </source>
</evidence>
<dbReference type="Gene3D" id="1.50.40.10">
    <property type="entry name" value="Mitochondrial carrier domain"/>
    <property type="match status" value="1"/>
</dbReference>
<feature type="region of interest" description="Disordered" evidence="19">
    <location>
        <begin position="169"/>
        <end position="201"/>
    </location>
</feature>
<dbReference type="PROSITE" id="PS50920">
    <property type="entry name" value="SOLCAR"/>
    <property type="match status" value="2"/>
</dbReference>
<dbReference type="GeneTree" id="ENSGT00940000166237"/>
<evidence type="ECO:0000256" key="4">
    <source>
        <dbReference type="ARBA" id="ARBA00022553"/>
    </source>
</evidence>
<keyword evidence="8" id="KW-0769">Symport</keyword>
<reference evidence="20" key="3">
    <citation type="submission" date="2025-09" db="UniProtKB">
        <authorList>
            <consortium name="Ensembl"/>
        </authorList>
    </citation>
    <scope>IDENTIFICATION</scope>
</reference>
<evidence type="ECO:0000256" key="2">
    <source>
        <dbReference type="ARBA" id="ARBA00006375"/>
    </source>
</evidence>
<dbReference type="GO" id="GO:0043490">
    <property type="term" value="P:malate-aspartate shuttle"/>
    <property type="evidence" value="ECO:0007669"/>
    <property type="project" value="TreeGrafter"/>
</dbReference>
<dbReference type="GO" id="GO:0005743">
    <property type="term" value="C:mitochondrial inner membrane"/>
    <property type="evidence" value="ECO:0007669"/>
    <property type="project" value="UniProtKB-SubCell"/>
</dbReference>
<keyword evidence="7" id="KW-0999">Mitochondrion inner membrane</keyword>
<comment type="similarity">
    <text evidence="2 18">Belongs to the mitochondrial carrier (TC 2.A.29) family.</text>
</comment>
<proteinExistence type="inferred from homology"/>
<feature type="repeat" description="Solcar" evidence="17">
    <location>
        <begin position="128"/>
        <end position="245"/>
    </location>
</feature>
<evidence type="ECO:0000256" key="8">
    <source>
        <dbReference type="ARBA" id="ARBA00022847"/>
    </source>
</evidence>
<evidence type="ECO:0000256" key="6">
    <source>
        <dbReference type="ARBA" id="ARBA00022737"/>
    </source>
</evidence>
<comment type="subcellular location">
    <subcellularLocation>
        <location evidence="1">Mitochondrion inner membrane</location>
        <topology evidence="1">Multi-pass membrane protein</topology>
    </subcellularLocation>
</comment>
<dbReference type="PANTHER" id="PTHR45678:SF11">
    <property type="entry name" value="MITOCHONDRIAL GLUTAMATE CARRIER 2"/>
    <property type="match status" value="1"/>
</dbReference>
<dbReference type="RefSeq" id="XP_040017752.1">
    <property type="nucleotide sequence ID" value="XM_040161818.1"/>
</dbReference>
<evidence type="ECO:0000256" key="15">
    <source>
        <dbReference type="ARBA" id="ARBA00076502"/>
    </source>
</evidence>
<dbReference type="Pfam" id="PF00153">
    <property type="entry name" value="Mito_carr"/>
    <property type="match status" value="2"/>
</dbReference>
<protein>
    <recommendedName>
        <fullName evidence="14">Mitochondrial glutamate carrier 2</fullName>
    </recommendedName>
    <alternativeName>
        <fullName evidence="16">Glutamate/H(+) symporter 2</fullName>
    </alternativeName>
    <alternativeName>
        <fullName evidence="15">Solute carrier family 25 member 18</fullName>
    </alternativeName>
</protein>
<evidence type="ECO:0000256" key="13">
    <source>
        <dbReference type="ARBA" id="ARBA00057953"/>
    </source>
</evidence>
<dbReference type="RefSeq" id="XP_040017754.1">
    <property type="nucleotide sequence ID" value="XM_040161820.1"/>
</dbReference>